<dbReference type="Gene3D" id="1.10.10.60">
    <property type="entry name" value="Homeodomain-like"/>
    <property type="match status" value="2"/>
</dbReference>
<feature type="transmembrane region" description="Helical" evidence="4">
    <location>
        <begin position="20"/>
        <end position="41"/>
    </location>
</feature>
<dbReference type="AlphaFoldDB" id="A0A7X0SQ63"/>
<dbReference type="SUPFAM" id="SSF46689">
    <property type="entry name" value="Homeodomain-like"/>
    <property type="match status" value="2"/>
</dbReference>
<keyword evidence="4" id="KW-1133">Transmembrane helix</keyword>
<dbReference type="PANTHER" id="PTHR43280:SF2">
    <property type="entry name" value="HTH-TYPE TRANSCRIPTIONAL REGULATOR EXSA"/>
    <property type="match status" value="1"/>
</dbReference>
<gene>
    <name evidence="6" type="ORF">H7C18_24650</name>
</gene>
<evidence type="ECO:0000256" key="2">
    <source>
        <dbReference type="ARBA" id="ARBA00023125"/>
    </source>
</evidence>
<evidence type="ECO:0000256" key="3">
    <source>
        <dbReference type="ARBA" id="ARBA00023163"/>
    </source>
</evidence>
<dbReference type="PRINTS" id="PR00032">
    <property type="entry name" value="HTHARAC"/>
</dbReference>
<dbReference type="EMBL" id="JACJVO010000032">
    <property type="protein sequence ID" value="MBB6734117.1"/>
    <property type="molecule type" value="Genomic_DNA"/>
</dbReference>
<dbReference type="InterPro" id="IPR041522">
    <property type="entry name" value="CdaR_GGDEF"/>
</dbReference>
<keyword evidence="2" id="KW-0238">DNA-binding</keyword>
<protein>
    <submittedName>
        <fullName evidence="6">AraC family transcriptional regulator</fullName>
    </submittedName>
</protein>
<keyword evidence="4" id="KW-0472">Membrane</keyword>
<comment type="caution">
    <text evidence="6">The sequence shown here is derived from an EMBL/GenBank/DDBJ whole genome shotgun (WGS) entry which is preliminary data.</text>
</comment>
<dbReference type="Proteomes" id="UP000564644">
    <property type="component" value="Unassembled WGS sequence"/>
</dbReference>
<keyword evidence="4" id="KW-0812">Transmembrane</keyword>
<dbReference type="GO" id="GO:0003700">
    <property type="term" value="F:DNA-binding transcription factor activity"/>
    <property type="evidence" value="ECO:0007669"/>
    <property type="project" value="InterPro"/>
</dbReference>
<dbReference type="PANTHER" id="PTHR43280">
    <property type="entry name" value="ARAC-FAMILY TRANSCRIPTIONAL REGULATOR"/>
    <property type="match status" value="1"/>
</dbReference>
<dbReference type="InterPro" id="IPR009057">
    <property type="entry name" value="Homeodomain-like_sf"/>
</dbReference>
<proteinExistence type="predicted"/>
<evidence type="ECO:0000313" key="6">
    <source>
        <dbReference type="EMBL" id="MBB6734117.1"/>
    </source>
</evidence>
<sequence>MNPRGRRFRRLTFQQKLLVYSLFLSITPVLTVGLLSSYIAYHNIKSEIKSQQLAMLDQIQLQVNQFMKSLHTTSIMLSTNPDVERSVRDGPGAEHYQTTVDMNEAVRTYRNASPFRYRTTLIYRRFGDSIYSDEYSEENVRQMRLLQILEKMRPKMNEGVVVPAGTFDDQPDLLLYRPVPINSGYTEGVLVLHVDPEDILRFVGSMEQSFHTRVIVVDREQRVLLSSKREEMGRIVDFQGKRSLPDSGSLALLDDDYRMEMQRSPANGWTYVAMTPNAELTARPKQIQTATFLVVGVLNLVWGLIGLLGFKRMYVPINHLEQKYGVRGKVNQPRGDSLIALGAFIDQLTHTNDALTDRLREQSPYFKQGILRKLLQGEMSERELAVVAREIDLHPDVPYAYVIAAEVDDLPSFLQNYREEERAYLHHTILQLMESRFGVFPDCCGLILKTGRIVLLVGTNDADLETRSRLAGFMDDSRQLVREELRFTVSGAVSGAYEGYARAGEAFEEAISLLGHRFVMGHDVTISVDRSDRKLLQISRPIVEMQKQIVTDVIQGNVNAAGQKLSELIAELYRSRVRPETAMGLFANMLGELDYKLHRLGFAMPQAGETDVFQKLQGLRSLPELEQWFARELFPAVGAALSADSIPKQTRTVNEVMQYIQDHLDGETSLQKAADHFQFSVSYLSKIFKDVSGQNFSEFVLRLRMERAKEWLEHTDQPIKDMARRLGYASVPNFNRVFKQYCGLAPGQYRKEKRQHPYPA</sequence>
<dbReference type="Pfam" id="PF17853">
    <property type="entry name" value="GGDEF_2"/>
    <property type="match status" value="1"/>
</dbReference>
<keyword evidence="3" id="KW-0804">Transcription</keyword>
<organism evidence="6 7">
    <name type="scientific">Cohnella zeiphila</name>
    <dbReference type="NCBI Taxonomy" id="2761120"/>
    <lineage>
        <taxon>Bacteria</taxon>
        <taxon>Bacillati</taxon>
        <taxon>Bacillota</taxon>
        <taxon>Bacilli</taxon>
        <taxon>Bacillales</taxon>
        <taxon>Paenibacillaceae</taxon>
        <taxon>Cohnella</taxon>
    </lineage>
</organism>
<evidence type="ECO:0000256" key="4">
    <source>
        <dbReference type="SAM" id="Phobius"/>
    </source>
</evidence>
<dbReference type="PROSITE" id="PS00041">
    <property type="entry name" value="HTH_ARAC_FAMILY_1"/>
    <property type="match status" value="1"/>
</dbReference>
<dbReference type="InterPro" id="IPR018062">
    <property type="entry name" value="HTH_AraC-typ_CS"/>
</dbReference>
<dbReference type="GO" id="GO:0043565">
    <property type="term" value="F:sequence-specific DNA binding"/>
    <property type="evidence" value="ECO:0007669"/>
    <property type="project" value="InterPro"/>
</dbReference>
<dbReference type="InterPro" id="IPR020449">
    <property type="entry name" value="Tscrpt_reg_AraC-type_HTH"/>
</dbReference>
<evidence type="ECO:0000313" key="7">
    <source>
        <dbReference type="Proteomes" id="UP000564644"/>
    </source>
</evidence>
<dbReference type="SMART" id="SM00342">
    <property type="entry name" value="HTH_ARAC"/>
    <property type="match status" value="1"/>
</dbReference>
<dbReference type="RefSeq" id="WP_185131770.1">
    <property type="nucleotide sequence ID" value="NZ_JACJVO010000032.1"/>
</dbReference>
<evidence type="ECO:0000259" key="5">
    <source>
        <dbReference type="PROSITE" id="PS01124"/>
    </source>
</evidence>
<evidence type="ECO:0000256" key="1">
    <source>
        <dbReference type="ARBA" id="ARBA00023015"/>
    </source>
</evidence>
<reference evidence="6 7" key="1">
    <citation type="submission" date="2020-08" db="EMBL/GenBank/DDBJ databases">
        <title>Cohnella phylogeny.</title>
        <authorList>
            <person name="Dunlap C."/>
        </authorList>
    </citation>
    <scope>NUCLEOTIDE SEQUENCE [LARGE SCALE GENOMIC DNA]</scope>
    <source>
        <strain evidence="6 7">CBP 2801</strain>
    </source>
</reference>
<dbReference type="PROSITE" id="PS01124">
    <property type="entry name" value="HTH_ARAC_FAMILY_2"/>
    <property type="match status" value="1"/>
</dbReference>
<name>A0A7X0SQ63_9BACL</name>
<dbReference type="InterPro" id="IPR018060">
    <property type="entry name" value="HTH_AraC"/>
</dbReference>
<dbReference type="Pfam" id="PF12833">
    <property type="entry name" value="HTH_18"/>
    <property type="match status" value="1"/>
</dbReference>
<feature type="domain" description="HTH araC/xylS-type" evidence="5">
    <location>
        <begin position="654"/>
        <end position="752"/>
    </location>
</feature>
<keyword evidence="1" id="KW-0805">Transcription regulation</keyword>
<accession>A0A7X0SQ63</accession>
<keyword evidence="7" id="KW-1185">Reference proteome</keyword>